<dbReference type="EMBL" id="JAEHOD010000010">
    <property type="protein sequence ID" value="KAG2450820.1"/>
    <property type="molecule type" value="Genomic_DNA"/>
</dbReference>
<feature type="region of interest" description="Disordered" evidence="1">
    <location>
        <begin position="174"/>
        <end position="198"/>
    </location>
</feature>
<evidence type="ECO:0000313" key="4">
    <source>
        <dbReference type="Proteomes" id="UP000613740"/>
    </source>
</evidence>
<feature type="signal peptide" evidence="2">
    <location>
        <begin position="1"/>
        <end position="20"/>
    </location>
</feature>
<protein>
    <submittedName>
        <fullName evidence="3">Uncharacterized protein</fullName>
    </submittedName>
</protein>
<gene>
    <name evidence="3" type="ORF">HYH02_004655</name>
</gene>
<evidence type="ECO:0000256" key="2">
    <source>
        <dbReference type="SAM" id="SignalP"/>
    </source>
</evidence>
<keyword evidence="4" id="KW-1185">Reference proteome</keyword>
<keyword evidence="2" id="KW-0732">Signal</keyword>
<accession>A0A835WNM5</accession>
<comment type="caution">
    <text evidence="3">The sequence shown here is derived from an EMBL/GenBank/DDBJ whole genome shotgun (WGS) entry which is preliminary data.</text>
</comment>
<proteinExistence type="predicted"/>
<dbReference type="OrthoDB" id="513975at2759"/>
<dbReference type="Proteomes" id="UP000613740">
    <property type="component" value="Unassembled WGS sequence"/>
</dbReference>
<evidence type="ECO:0000256" key="1">
    <source>
        <dbReference type="SAM" id="MobiDB-lite"/>
    </source>
</evidence>
<organism evidence="3 4">
    <name type="scientific">Chlamydomonas schloesseri</name>
    <dbReference type="NCBI Taxonomy" id="2026947"/>
    <lineage>
        <taxon>Eukaryota</taxon>
        <taxon>Viridiplantae</taxon>
        <taxon>Chlorophyta</taxon>
        <taxon>core chlorophytes</taxon>
        <taxon>Chlorophyceae</taxon>
        <taxon>CS clade</taxon>
        <taxon>Chlamydomonadales</taxon>
        <taxon>Chlamydomonadaceae</taxon>
        <taxon>Chlamydomonas</taxon>
    </lineage>
</organism>
<evidence type="ECO:0000313" key="3">
    <source>
        <dbReference type="EMBL" id="KAG2450820.1"/>
    </source>
</evidence>
<sequence>MSQRASALVHLAWGLHGAHASLAPTRRLLSTTSAAATASAGGAASAVDQMIEYAYSQRKVNPNMAVDVLMSGLSYASPQSDPLAAARLHQALAVLEADRNAWAEVSSHAVSGLSILTSAAAAPSVAAAAAGGGGGGGDLIMTAAGTGARALLIQGLDEEAQGLAEQAERALRTASSAAASTSSSSSSSTLAPSAPPAAAASAAHTRSLGLLALTTQAARGPAAAAAAPATGSLRAALGADAGGLAAALKGQPALADAAHAVGLLAAARGADAEAEAAFAASAEAAAAARSASPAGASGLEAEAAQQLSYEVEADALAGRAQLQMRAKEWGQAEELLGAALKAAEAAAGDRSPGLVPLLTLLGYTYSRSARVTFAEGLFREAAKLLKLDPALQQPPAGGPAARQGAAAAGVHASAAAVLAWRYAQLLWVLPNRAGEAAKWEAFARQYWVGSGRLGAAADIAGVLGGEGHLKGEGAEGTGVLLSTRFRRAWQCE</sequence>
<dbReference type="AlphaFoldDB" id="A0A835WNM5"/>
<name>A0A835WNM5_9CHLO</name>
<feature type="chain" id="PRO_5033041006" evidence="2">
    <location>
        <begin position="21"/>
        <end position="492"/>
    </location>
</feature>
<reference evidence="3" key="1">
    <citation type="journal article" date="2020" name="bioRxiv">
        <title>Comparative genomics of Chlamydomonas.</title>
        <authorList>
            <person name="Craig R.J."/>
            <person name="Hasan A.R."/>
            <person name="Ness R.W."/>
            <person name="Keightley P.D."/>
        </authorList>
    </citation>
    <scope>NUCLEOTIDE SEQUENCE</scope>
    <source>
        <strain evidence="3">CCAP 11/173</strain>
    </source>
</reference>